<keyword evidence="4 5" id="KW-0173">Coenzyme A biosynthesis</keyword>
<evidence type="ECO:0000313" key="8">
    <source>
        <dbReference type="Proteomes" id="UP000254601"/>
    </source>
</evidence>
<dbReference type="Gene3D" id="3.40.50.300">
    <property type="entry name" value="P-loop containing nucleotide triphosphate hydrolases"/>
    <property type="match status" value="1"/>
</dbReference>
<evidence type="ECO:0000256" key="3">
    <source>
        <dbReference type="ARBA" id="ARBA00022840"/>
    </source>
</evidence>
<evidence type="ECO:0000256" key="5">
    <source>
        <dbReference type="HAMAP-Rule" id="MF_00376"/>
    </source>
</evidence>
<dbReference type="PANTHER" id="PTHR10695:SF46">
    <property type="entry name" value="BIFUNCTIONAL COENZYME A SYNTHASE-RELATED"/>
    <property type="match status" value="1"/>
</dbReference>
<dbReference type="NCBIfam" id="TIGR00152">
    <property type="entry name" value="dephospho-CoA kinase"/>
    <property type="match status" value="1"/>
</dbReference>
<dbReference type="Pfam" id="PF01121">
    <property type="entry name" value="CoaE"/>
    <property type="match status" value="1"/>
</dbReference>
<keyword evidence="5" id="KW-0963">Cytoplasm</keyword>
<keyword evidence="8" id="KW-1185">Reference proteome</keyword>
<dbReference type="Proteomes" id="UP000254601">
    <property type="component" value="Unassembled WGS sequence"/>
</dbReference>
<dbReference type="OrthoDB" id="9812943at2"/>
<keyword evidence="5 7" id="KW-0808">Transferase</keyword>
<dbReference type="InterPro" id="IPR027417">
    <property type="entry name" value="P-loop_NTPase"/>
</dbReference>
<dbReference type="UniPathway" id="UPA00241">
    <property type="reaction ID" value="UER00356"/>
</dbReference>
<feature type="binding site" evidence="5">
    <location>
        <begin position="10"/>
        <end position="15"/>
    </location>
    <ligand>
        <name>ATP</name>
        <dbReference type="ChEBI" id="CHEBI:30616"/>
    </ligand>
</feature>
<dbReference type="PROSITE" id="PS51219">
    <property type="entry name" value="DPCK"/>
    <property type="match status" value="1"/>
</dbReference>
<dbReference type="GO" id="GO:0005737">
    <property type="term" value="C:cytoplasm"/>
    <property type="evidence" value="ECO:0007669"/>
    <property type="project" value="UniProtKB-SubCell"/>
</dbReference>
<dbReference type="EC" id="2.7.1.24" evidence="5 6"/>
<keyword evidence="2 5" id="KW-0547">Nucleotide-binding</keyword>
<evidence type="ECO:0000256" key="6">
    <source>
        <dbReference type="NCBIfam" id="TIGR00152"/>
    </source>
</evidence>
<organism evidence="7 8">
    <name type="scientific">Suttonella ornithocola</name>
    <dbReference type="NCBI Taxonomy" id="279832"/>
    <lineage>
        <taxon>Bacteria</taxon>
        <taxon>Pseudomonadati</taxon>
        <taxon>Pseudomonadota</taxon>
        <taxon>Gammaproteobacteria</taxon>
        <taxon>Cardiobacteriales</taxon>
        <taxon>Cardiobacteriaceae</taxon>
        <taxon>Suttonella</taxon>
    </lineage>
</organism>
<dbReference type="GO" id="GO:0005524">
    <property type="term" value="F:ATP binding"/>
    <property type="evidence" value="ECO:0007669"/>
    <property type="project" value="UniProtKB-UniRule"/>
</dbReference>
<dbReference type="SUPFAM" id="SSF52540">
    <property type="entry name" value="P-loop containing nucleoside triphosphate hydrolases"/>
    <property type="match status" value="1"/>
</dbReference>
<evidence type="ECO:0000256" key="2">
    <source>
        <dbReference type="ARBA" id="ARBA00022741"/>
    </source>
</evidence>
<dbReference type="CDD" id="cd02022">
    <property type="entry name" value="DPCK"/>
    <property type="match status" value="1"/>
</dbReference>
<keyword evidence="3 5" id="KW-0067">ATP-binding</keyword>
<dbReference type="RefSeq" id="WP_072577381.1">
    <property type="nucleotide sequence ID" value="NZ_LWHB01000166.1"/>
</dbReference>
<comment type="catalytic activity">
    <reaction evidence="5">
        <text>3'-dephospho-CoA + ATP = ADP + CoA + H(+)</text>
        <dbReference type="Rhea" id="RHEA:18245"/>
        <dbReference type="ChEBI" id="CHEBI:15378"/>
        <dbReference type="ChEBI" id="CHEBI:30616"/>
        <dbReference type="ChEBI" id="CHEBI:57287"/>
        <dbReference type="ChEBI" id="CHEBI:57328"/>
        <dbReference type="ChEBI" id="CHEBI:456216"/>
        <dbReference type="EC" id="2.7.1.24"/>
    </reaction>
</comment>
<comment type="similarity">
    <text evidence="1 5">Belongs to the CoaE family.</text>
</comment>
<dbReference type="HAMAP" id="MF_00376">
    <property type="entry name" value="Dephospho_CoA_kinase"/>
    <property type="match status" value="1"/>
</dbReference>
<gene>
    <name evidence="5 7" type="primary">coaE</name>
    <name evidence="7" type="ORF">NCTC13337_00716</name>
</gene>
<accession>A0A380MQP5</accession>
<sequence>MIIGLTGGIASGKSLCTDFFIAKGISTVDADIIAKSIVQKDSPILRELVNHFGNGILLADSSLNRSALRERIFSDLEAKKILDKIMHPIIEKKSQDAIFKALKSQPLVIYSAPLLIENKLNKLCNSVIVIDIPIELQIIRGAKRDNVSKKQLIHIISSQSSRIEKLSYANYVVDNSQEKEKTFQQCEKILEQILKSITNKKPK</sequence>
<keyword evidence="5 7" id="KW-0418">Kinase</keyword>
<name>A0A380MQP5_9GAMM</name>
<dbReference type="AlphaFoldDB" id="A0A380MQP5"/>
<dbReference type="EMBL" id="UHIC01000001">
    <property type="protein sequence ID" value="SUO94386.1"/>
    <property type="molecule type" value="Genomic_DNA"/>
</dbReference>
<protein>
    <recommendedName>
        <fullName evidence="5 6">Dephospho-CoA kinase</fullName>
        <ecNumber evidence="5 6">2.7.1.24</ecNumber>
    </recommendedName>
    <alternativeName>
        <fullName evidence="5">Dephosphocoenzyme A kinase</fullName>
    </alternativeName>
</protein>
<reference evidence="7 8" key="1">
    <citation type="submission" date="2018-06" db="EMBL/GenBank/DDBJ databases">
        <authorList>
            <consortium name="Pathogen Informatics"/>
            <person name="Doyle S."/>
        </authorList>
    </citation>
    <scope>NUCLEOTIDE SEQUENCE [LARGE SCALE GENOMIC DNA]</scope>
    <source>
        <strain evidence="7 8">NCTC13337</strain>
    </source>
</reference>
<comment type="subcellular location">
    <subcellularLocation>
        <location evidence="5">Cytoplasm</location>
    </subcellularLocation>
</comment>
<comment type="pathway">
    <text evidence="5">Cofactor biosynthesis; coenzyme A biosynthesis; CoA from (R)-pantothenate: step 5/5.</text>
</comment>
<proteinExistence type="inferred from homology"/>
<dbReference type="PANTHER" id="PTHR10695">
    <property type="entry name" value="DEPHOSPHO-COA KINASE-RELATED"/>
    <property type="match status" value="1"/>
</dbReference>
<comment type="function">
    <text evidence="5">Catalyzes the phosphorylation of the 3'-hydroxyl group of dephosphocoenzyme A to form coenzyme A.</text>
</comment>
<dbReference type="GO" id="GO:0004140">
    <property type="term" value="F:dephospho-CoA kinase activity"/>
    <property type="evidence" value="ECO:0007669"/>
    <property type="project" value="UniProtKB-UniRule"/>
</dbReference>
<dbReference type="GO" id="GO:0015937">
    <property type="term" value="P:coenzyme A biosynthetic process"/>
    <property type="evidence" value="ECO:0007669"/>
    <property type="project" value="UniProtKB-UniRule"/>
</dbReference>
<dbReference type="InterPro" id="IPR001977">
    <property type="entry name" value="Depp_CoAkinase"/>
</dbReference>
<evidence type="ECO:0000256" key="4">
    <source>
        <dbReference type="ARBA" id="ARBA00022993"/>
    </source>
</evidence>
<evidence type="ECO:0000256" key="1">
    <source>
        <dbReference type="ARBA" id="ARBA00009018"/>
    </source>
</evidence>
<evidence type="ECO:0000313" key="7">
    <source>
        <dbReference type="EMBL" id="SUO94386.1"/>
    </source>
</evidence>